<dbReference type="PIRSF" id="PIRSF000445">
    <property type="entry name" value="4pyrrol_synth_GluRdtase"/>
    <property type="match status" value="1"/>
</dbReference>
<evidence type="ECO:0000256" key="3">
    <source>
        <dbReference type="ARBA" id="ARBA00012970"/>
    </source>
</evidence>
<feature type="domain" description="Glutamyl-tRNA reductase N-terminal" evidence="12">
    <location>
        <begin position="6"/>
        <end position="156"/>
    </location>
</feature>
<feature type="binding site" evidence="8">
    <location>
        <position position="109"/>
    </location>
    <ligand>
        <name>substrate</name>
    </ligand>
</feature>
<evidence type="ECO:0000256" key="5">
    <source>
        <dbReference type="ARBA" id="ARBA00023002"/>
    </source>
</evidence>
<evidence type="ECO:0000256" key="8">
    <source>
        <dbReference type="HAMAP-Rule" id="MF_00087"/>
    </source>
</evidence>
<evidence type="ECO:0000259" key="12">
    <source>
        <dbReference type="Pfam" id="PF05201"/>
    </source>
</evidence>
<dbReference type="InterPro" id="IPR000343">
    <property type="entry name" value="4pyrrol_synth_GluRdtase"/>
</dbReference>
<evidence type="ECO:0000256" key="4">
    <source>
        <dbReference type="ARBA" id="ARBA00022857"/>
    </source>
</evidence>
<protein>
    <recommendedName>
        <fullName evidence="3 8">Glutamyl-tRNA reductase</fullName>
        <shortName evidence="8">GluTR</shortName>
        <ecNumber evidence="3 8">1.2.1.70</ecNumber>
    </recommendedName>
</protein>
<dbReference type="Proteomes" id="UP000662111">
    <property type="component" value="Unassembled WGS sequence"/>
</dbReference>
<feature type="binding site" evidence="8">
    <location>
        <begin position="49"/>
        <end position="52"/>
    </location>
    <ligand>
        <name>substrate</name>
    </ligand>
</feature>
<organism evidence="13 14">
    <name type="scientific">Ornithinimicrobium pekingense</name>
    <dbReference type="NCBI Taxonomy" id="384677"/>
    <lineage>
        <taxon>Bacteria</taxon>
        <taxon>Bacillati</taxon>
        <taxon>Actinomycetota</taxon>
        <taxon>Actinomycetes</taxon>
        <taxon>Micrococcales</taxon>
        <taxon>Ornithinimicrobiaceae</taxon>
        <taxon>Ornithinimicrobium</taxon>
    </lineage>
</organism>
<evidence type="ECO:0000256" key="1">
    <source>
        <dbReference type="ARBA" id="ARBA00005059"/>
    </source>
</evidence>
<reference evidence="14" key="1">
    <citation type="journal article" date="2019" name="Int. J. Syst. Evol. Microbiol.">
        <title>The Global Catalogue of Microorganisms (GCM) 10K type strain sequencing project: providing services to taxonomists for standard genome sequencing and annotation.</title>
        <authorList>
            <consortium name="The Broad Institute Genomics Platform"/>
            <consortium name="The Broad Institute Genome Sequencing Center for Infectious Disease"/>
            <person name="Wu L."/>
            <person name="Ma J."/>
        </authorList>
    </citation>
    <scope>NUCLEOTIDE SEQUENCE [LARGE SCALE GENOMIC DNA]</scope>
    <source>
        <strain evidence="14">CGMCC 1.5362</strain>
    </source>
</reference>
<dbReference type="SUPFAM" id="SSF51735">
    <property type="entry name" value="NAD(P)-binding Rossmann-fold domains"/>
    <property type="match status" value="1"/>
</dbReference>
<name>A0ABQ2F3I3_9MICO</name>
<comment type="subunit">
    <text evidence="8">Homodimer.</text>
</comment>
<dbReference type="InterPro" id="IPR036343">
    <property type="entry name" value="GluRdtase_N_sf"/>
</dbReference>
<gene>
    <name evidence="8 13" type="primary">hemA</name>
    <name evidence="13" type="ORF">GCM10011509_03540</name>
</gene>
<keyword evidence="14" id="KW-1185">Reference proteome</keyword>
<dbReference type="Gene3D" id="3.30.460.30">
    <property type="entry name" value="Glutamyl-tRNA reductase, N-terminal domain"/>
    <property type="match status" value="1"/>
</dbReference>
<dbReference type="HAMAP" id="MF_00087">
    <property type="entry name" value="Glu_tRNA_reductase"/>
    <property type="match status" value="1"/>
</dbReference>
<dbReference type="InterPro" id="IPR018214">
    <property type="entry name" value="GluRdtase_CS"/>
</dbReference>
<keyword evidence="6 8" id="KW-0627">Porphyrin biosynthesis</keyword>
<evidence type="ECO:0000259" key="11">
    <source>
        <dbReference type="Pfam" id="PF01488"/>
    </source>
</evidence>
<comment type="pathway">
    <text evidence="1 8 9">Porphyrin-containing compound metabolism; protoporphyrin-IX biosynthesis; 5-aminolevulinate from L-glutamyl-tRNA(Glu): step 1/2.</text>
</comment>
<dbReference type="PANTHER" id="PTHR43013:SF1">
    <property type="entry name" value="GLUTAMYL-TRNA REDUCTASE"/>
    <property type="match status" value="1"/>
</dbReference>
<dbReference type="InterPro" id="IPR006151">
    <property type="entry name" value="Shikm_DH/Glu-tRNA_Rdtase"/>
</dbReference>
<feature type="domain" description="Quinate/shikimate 5-dehydrogenase/glutamyl-tRNA reductase" evidence="11">
    <location>
        <begin position="171"/>
        <end position="306"/>
    </location>
</feature>
<comment type="catalytic activity">
    <reaction evidence="7 8 9">
        <text>(S)-4-amino-5-oxopentanoate + tRNA(Glu) + NADP(+) = L-glutamyl-tRNA(Glu) + NADPH + H(+)</text>
        <dbReference type="Rhea" id="RHEA:12344"/>
        <dbReference type="Rhea" id="RHEA-COMP:9663"/>
        <dbReference type="Rhea" id="RHEA-COMP:9680"/>
        <dbReference type="ChEBI" id="CHEBI:15378"/>
        <dbReference type="ChEBI" id="CHEBI:57501"/>
        <dbReference type="ChEBI" id="CHEBI:57783"/>
        <dbReference type="ChEBI" id="CHEBI:58349"/>
        <dbReference type="ChEBI" id="CHEBI:78442"/>
        <dbReference type="ChEBI" id="CHEBI:78520"/>
        <dbReference type="EC" id="1.2.1.70"/>
    </reaction>
</comment>
<dbReference type="InterPro" id="IPR036291">
    <property type="entry name" value="NAD(P)-bd_dom_sf"/>
</dbReference>
<evidence type="ECO:0000313" key="13">
    <source>
        <dbReference type="EMBL" id="GGK58452.1"/>
    </source>
</evidence>
<proteinExistence type="inferred from homology"/>
<feature type="site" description="Important for activity" evidence="8">
    <location>
        <position position="99"/>
    </location>
</feature>
<dbReference type="SUPFAM" id="SSF69742">
    <property type="entry name" value="Glutamyl tRNA-reductase catalytic, N-terminal domain"/>
    <property type="match status" value="1"/>
</dbReference>
<evidence type="ECO:0000256" key="2">
    <source>
        <dbReference type="ARBA" id="ARBA00005916"/>
    </source>
</evidence>
<evidence type="ECO:0000259" key="10">
    <source>
        <dbReference type="Pfam" id="PF00745"/>
    </source>
</evidence>
<evidence type="ECO:0000256" key="9">
    <source>
        <dbReference type="RuleBase" id="RU000584"/>
    </source>
</evidence>
<comment type="miscellaneous">
    <text evidence="8">During catalysis, the active site Cys acts as a nucleophile attacking the alpha-carbonyl group of tRNA-bound glutamate with the formation of a thioester intermediate between enzyme and glutamate, and the concomitant release of tRNA(Glu). The thioester intermediate is finally reduced by direct hydride transfer from NADPH, to form the product GSA.</text>
</comment>
<dbReference type="PROSITE" id="PS00747">
    <property type="entry name" value="GLUTR"/>
    <property type="match status" value="1"/>
</dbReference>
<keyword evidence="4 8" id="KW-0521">NADP</keyword>
<feature type="binding site" evidence="8">
    <location>
        <position position="120"/>
    </location>
    <ligand>
        <name>substrate</name>
    </ligand>
</feature>
<dbReference type="InterPro" id="IPR015896">
    <property type="entry name" value="4pyrrol_synth_GluRdtase_dimer"/>
</dbReference>
<feature type="domain" description="Tetrapyrrole biosynthesis glutamyl-tRNA reductase dimerisation" evidence="10">
    <location>
        <begin position="332"/>
        <end position="432"/>
    </location>
</feature>
<evidence type="ECO:0000256" key="7">
    <source>
        <dbReference type="ARBA" id="ARBA00047464"/>
    </source>
</evidence>
<comment type="domain">
    <text evidence="8">Possesses an unusual extended V-shaped dimeric structure with each monomer consisting of three distinct domains arranged along a curved 'spinal' alpha-helix. The N-terminal catalytic domain specifically recognizes the glutamate moiety of the substrate. The second domain is the NADPH-binding domain, and the third C-terminal domain is responsible for dimerization.</text>
</comment>
<feature type="binding site" evidence="8">
    <location>
        <begin position="114"/>
        <end position="116"/>
    </location>
    <ligand>
        <name>substrate</name>
    </ligand>
</feature>
<keyword evidence="5 8" id="KW-0560">Oxidoreductase</keyword>
<accession>A0ABQ2F3I3</accession>
<feature type="binding site" evidence="8">
    <location>
        <begin position="189"/>
        <end position="194"/>
    </location>
    <ligand>
        <name>NADP(+)</name>
        <dbReference type="ChEBI" id="CHEBI:58349"/>
    </ligand>
</feature>
<dbReference type="SUPFAM" id="SSF69075">
    <property type="entry name" value="Glutamyl tRNA-reductase dimerization domain"/>
    <property type="match status" value="1"/>
</dbReference>
<evidence type="ECO:0000313" key="14">
    <source>
        <dbReference type="Proteomes" id="UP000662111"/>
    </source>
</evidence>
<dbReference type="Gene3D" id="3.40.50.720">
    <property type="entry name" value="NAD(P)-binding Rossmann-like Domain"/>
    <property type="match status" value="1"/>
</dbReference>
<dbReference type="NCBIfam" id="NF000744">
    <property type="entry name" value="PRK00045.1-3"/>
    <property type="match status" value="1"/>
</dbReference>
<dbReference type="Pfam" id="PF00745">
    <property type="entry name" value="GlutR_dimer"/>
    <property type="match status" value="1"/>
</dbReference>
<dbReference type="EC" id="1.2.1.70" evidence="3 8"/>
<dbReference type="InterPro" id="IPR015895">
    <property type="entry name" value="4pyrrol_synth_GluRdtase_N"/>
</dbReference>
<dbReference type="Pfam" id="PF01488">
    <property type="entry name" value="Shikimate_DH"/>
    <property type="match status" value="1"/>
</dbReference>
<comment type="function">
    <text evidence="8">Catalyzes the NADPH-dependent reduction of glutamyl-tRNA(Glu) to glutamate 1-semialdehyde (GSA).</text>
</comment>
<comment type="caution">
    <text evidence="13">The sequence shown here is derived from an EMBL/GenBank/DDBJ whole genome shotgun (WGS) entry which is preliminary data.</text>
</comment>
<dbReference type="InterPro" id="IPR036453">
    <property type="entry name" value="GluRdtase_dimer_dom_sf"/>
</dbReference>
<dbReference type="Pfam" id="PF05201">
    <property type="entry name" value="GlutR_N"/>
    <property type="match status" value="1"/>
</dbReference>
<evidence type="ECO:0000256" key="6">
    <source>
        <dbReference type="ARBA" id="ARBA00023244"/>
    </source>
</evidence>
<sequence length="463" mass="48799">MSVLVVGLSHHTAPIELLERAALGAEGARDLAARVHEREHVAESLVLATCNRLEVVVEADTFHGALTGVGEALCEITGLEREALASHLYVHYDERAVAHLFELACGLDSMAVGESQILGQLRDALAAAQQDGRLGATLNPLLQQALRVGKRAHSETTIDRVSHSLVGTGLDLARSVLSDLSGAKAVVVGAGAMSGLAVSTLARAGVTDLTIVNRTRDRAERLAAQHGARVADWVDAPRLVGGADLVLTCTGAVGHVVDADRLARARADQGRSGAPLVLLDLALPRDVDPAVTSLAGVRLWGLAELRDELETADRAEHADGGRTAQDDAVDAVRALVSTEVAGYVAERRTARLGPTLAALRAQAARVVDAEMSRLDQRVPHLPDDERAEVRRTVQRVVDKLLHTPTVRVKQLQTGAGNEPGDYATALRELFDLDPHEVAVVAAPPLEVPDITAASEAARAGGAR</sequence>
<comment type="similarity">
    <text evidence="2 8 9">Belongs to the glutamyl-tRNA reductase family.</text>
</comment>
<dbReference type="EMBL" id="BMLB01000001">
    <property type="protein sequence ID" value="GGK58452.1"/>
    <property type="molecule type" value="Genomic_DNA"/>
</dbReference>
<dbReference type="RefSeq" id="WP_022920881.1">
    <property type="nucleotide sequence ID" value="NZ_BMLB01000001.1"/>
</dbReference>
<dbReference type="CDD" id="cd05213">
    <property type="entry name" value="NAD_bind_Glutamyl_tRNA_reduct"/>
    <property type="match status" value="1"/>
</dbReference>
<dbReference type="PANTHER" id="PTHR43013">
    <property type="entry name" value="GLUTAMYL-TRNA REDUCTASE"/>
    <property type="match status" value="1"/>
</dbReference>
<dbReference type="NCBIfam" id="TIGR01035">
    <property type="entry name" value="hemA"/>
    <property type="match status" value="1"/>
</dbReference>
<feature type="active site" description="Nucleophile" evidence="8">
    <location>
        <position position="50"/>
    </location>
</feature>